<evidence type="ECO:0000259" key="12">
    <source>
        <dbReference type="PROSITE" id="PS51188"/>
    </source>
</evidence>
<dbReference type="SMART" id="SM00271">
    <property type="entry name" value="DnaJ"/>
    <property type="match status" value="1"/>
</dbReference>
<comment type="function">
    <text evidence="6 9">Participates actively in the response to hyperosmotic and heat shock by preventing the aggregation of stress-denatured proteins and by disaggregating proteins, also in an autonomous, DnaK-independent fashion. Unfolded proteins bind initially to DnaJ; upon interaction with the DnaJ-bound protein, DnaK hydrolyzes its bound ATP, resulting in the formation of a stable complex. GrpE releases ADP from DnaK; ATP binding to DnaK triggers the release of the substrate protein, thus completing the reaction cycle. Several rounds of ATP-dependent interactions between DnaJ, DnaK and GrpE are required for fully efficient folding. Also involved, together with DnaK and GrpE, in the DNA replication of plasmids through activation of initiation proteins.</text>
</comment>
<dbReference type="Pfam" id="PF00684">
    <property type="entry name" value="DnaJ_CXXCXGXG"/>
    <property type="match status" value="1"/>
</dbReference>
<feature type="binding site" evidence="9">
    <location>
        <position position="202"/>
    </location>
    <ligand>
        <name>Zn(2+)</name>
        <dbReference type="ChEBI" id="CHEBI:29105"/>
        <label>1</label>
    </ligand>
</feature>
<dbReference type="InterPro" id="IPR001623">
    <property type="entry name" value="DnaJ_domain"/>
</dbReference>
<evidence type="ECO:0000256" key="1">
    <source>
        <dbReference type="ARBA" id="ARBA00022723"/>
    </source>
</evidence>
<feature type="repeat" description="CXXCXGXG motif" evidence="9">
    <location>
        <begin position="199"/>
        <end position="206"/>
    </location>
</feature>
<feature type="binding site" evidence="9">
    <location>
        <position position="166"/>
    </location>
    <ligand>
        <name>Zn(2+)</name>
        <dbReference type="ChEBI" id="CHEBI:29105"/>
        <label>2</label>
    </ligand>
</feature>
<dbReference type="HAMAP" id="MF_01152">
    <property type="entry name" value="DnaJ"/>
    <property type="match status" value="1"/>
</dbReference>
<proteinExistence type="inferred from homology"/>
<dbReference type="GO" id="GO:0005524">
    <property type="term" value="F:ATP binding"/>
    <property type="evidence" value="ECO:0007669"/>
    <property type="project" value="InterPro"/>
</dbReference>
<feature type="binding site" evidence="9">
    <location>
        <position position="185"/>
    </location>
    <ligand>
        <name>Zn(2+)</name>
        <dbReference type="ChEBI" id="CHEBI:29105"/>
        <label>2</label>
    </ligand>
</feature>
<dbReference type="CDD" id="cd10719">
    <property type="entry name" value="DnaJ_zf"/>
    <property type="match status" value="1"/>
</dbReference>
<feature type="repeat" description="CXXCXGXG motif" evidence="9">
    <location>
        <begin position="185"/>
        <end position="192"/>
    </location>
</feature>
<dbReference type="AlphaFoldDB" id="A0A1F5F2D9"/>
<dbReference type="SUPFAM" id="SSF49493">
    <property type="entry name" value="HSP40/DnaJ peptide-binding domain"/>
    <property type="match status" value="2"/>
</dbReference>
<organism evidence="13 14">
    <name type="scientific">Candidatus Coatesbacteria bacterium RBG_13_66_14</name>
    <dbReference type="NCBI Taxonomy" id="1817816"/>
    <lineage>
        <taxon>Bacteria</taxon>
        <taxon>Candidatus Coatesiibacteriota</taxon>
    </lineage>
</organism>
<feature type="domain" description="J" evidence="11">
    <location>
        <begin position="7"/>
        <end position="72"/>
    </location>
</feature>
<dbReference type="NCBIfam" id="NF008035">
    <property type="entry name" value="PRK10767.1"/>
    <property type="match status" value="1"/>
</dbReference>
<dbReference type="InterPro" id="IPR008971">
    <property type="entry name" value="HSP40/DnaJ_pept-bd"/>
</dbReference>
<reference evidence="13 14" key="1">
    <citation type="journal article" date="2016" name="Nat. Commun.">
        <title>Thousands of microbial genomes shed light on interconnected biogeochemical processes in an aquifer system.</title>
        <authorList>
            <person name="Anantharaman K."/>
            <person name="Brown C.T."/>
            <person name="Hug L.A."/>
            <person name="Sharon I."/>
            <person name="Castelle C.J."/>
            <person name="Probst A.J."/>
            <person name="Thomas B.C."/>
            <person name="Singh A."/>
            <person name="Wilkins M.J."/>
            <person name="Karaoz U."/>
            <person name="Brodie E.L."/>
            <person name="Williams K.H."/>
            <person name="Hubbard S.S."/>
            <person name="Banfield J.F."/>
        </authorList>
    </citation>
    <scope>NUCLEOTIDE SEQUENCE [LARGE SCALE GENOMIC DNA]</scope>
</reference>
<comment type="domain">
    <text evidence="9">The J domain is necessary and sufficient to stimulate DnaK ATPase activity. Zinc center 1 plays an important role in the autonomous, DnaK-independent chaperone activity of DnaJ. Zinc center 2 is essential for interaction with DnaK and for DnaJ activity.</text>
</comment>
<dbReference type="PROSITE" id="PS51188">
    <property type="entry name" value="ZF_CR"/>
    <property type="match status" value="1"/>
</dbReference>
<dbReference type="InterPro" id="IPR036410">
    <property type="entry name" value="HSP_DnaJ_Cys-rich_dom_sf"/>
</dbReference>
<dbReference type="GO" id="GO:0008270">
    <property type="term" value="F:zinc ion binding"/>
    <property type="evidence" value="ECO:0007669"/>
    <property type="project" value="UniProtKB-UniRule"/>
</dbReference>
<dbReference type="EMBL" id="MFAF01000115">
    <property type="protein sequence ID" value="OGD73726.1"/>
    <property type="molecule type" value="Genomic_DNA"/>
</dbReference>
<dbReference type="InterPro" id="IPR018253">
    <property type="entry name" value="DnaJ_domain_CS"/>
</dbReference>
<dbReference type="Pfam" id="PF00226">
    <property type="entry name" value="DnaJ"/>
    <property type="match status" value="1"/>
</dbReference>
<evidence type="ECO:0000256" key="10">
    <source>
        <dbReference type="PROSITE-ProRule" id="PRU00546"/>
    </source>
</evidence>
<dbReference type="CDD" id="cd06257">
    <property type="entry name" value="DnaJ"/>
    <property type="match status" value="1"/>
</dbReference>
<keyword evidence="1 9" id="KW-0479">Metal-binding</keyword>
<dbReference type="PROSITE" id="PS00636">
    <property type="entry name" value="DNAJ_1"/>
    <property type="match status" value="1"/>
</dbReference>
<dbReference type="PANTHER" id="PTHR43096:SF52">
    <property type="entry name" value="DNAJ HOMOLOG 1, MITOCHONDRIAL-RELATED"/>
    <property type="match status" value="1"/>
</dbReference>
<dbReference type="GO" id="GO:0006260">
    <property type="term" value="P:DNA replication"/>
    <property type="evidence" value="ECO:0007669"/>
    <property type="project" value="UniProtKB-KW"/>
</dbReference>
<feature type="binding site" evidence="9">
    <location>
        <position position="163"/>
    </location>
    <ligand>
        <name>Zn(2+)</name>
        <dbReference type="ChEBI" id="CHEBI:29105"/>
        <label>2</label>
    </ligand>
</feature>
<keyword evidence="9" id="KW-0235">DNA replication</keyword>
<name>A0A1F5F2D9_9BACT</name>
<dbReference type="Proteomes" id="UP000177187">
    <property type="component" value="Unassembled WGS sequence"/>
</dbReference>
<evidence type="ECO:0000256" key="4">
    <source>
        <dbReference type="ARBA" id="ARBA00022833"/>
    </source>
</evidence>
<dbReference type="SUPFAM" id="SSF46565">
    <property type="entry name" value="Chaperone J-domain"/>
    <property type="match status" value="1"/>
</dbReference>
<dbReference type="FunFam" id="1.10.287.110:FF:000034">
    <property type="entry name" value="Chaperone protein DnaJ"/>
    <property type="match status" value="1"/>
</dbReference>
<dbReference type="SUPFAM" id="SSF57938">
    <property type="entry name" value="DnaJ/Hsp40 cysteine-rich domain"/>
    <property type="match status" value="1"/>
</dbReference>
<dbReference type="CDD" id="cd10747">
    <property type="entry name" value="DnaJ_C"/>
    <property type="match status" value="1"/>
</dbReference>
<evidence type="ECO:0000256" key="7">
    <source>
        <dbReference type="ARBA" id="ARBA00061004"/>
    </source>
</evidence>
<dbReference type="Gene3D" id="2.10.230.10">
    <property type="entry name" value="Heat shock protein DnaJ, cysteine-rich domain"/>
    <property type="match status" value="1"/>
</dbReference>
<keyword evidence="5 9" id="KW-0143">Chaperone</keyword>
<dbReference type="PRINTS" id="PR00625">
    <property type="entry name" value="JDOMAIN"/>
</dbReference>
<dbReference type="STRING" id="1817816.A2Y64_02430"/>
<comment type="cofactor">
    <cofactor evidence="9">
        <name>Zn(2+)</name>
        <dbReference type="ChEBI" id="CHEBI:29105"/>
    </cofactor>
    <text evidence="9">Binds 2 Zn(2+) ions per monomer.</text>
</comment>
<feature type="domain" description="CR-type" evidence="12">
    <location>
        <begin position="133"/>
        <end position="211"/>
    </location>
</feature>
<evidence type="ECO:0000256" key="9">
    <source>
        <dbReference type="HAMAP-Rule" id="MF_01152"/>
    </source>
</evidence>
<dbReference type="PANTHER" id="PTHR43096">
    <property type="entry name" value="DNAJ HOMOLOG 1, MITOCHONDRIAL-RELATED"/>
    <property type="match status" value="1"/>
</dbReference>
<dbReference type="FunFam" id="2.10.230.10:FF:000002">
    <property type="entry name" value="Molecular chaperone DnaJ"/>
    <property type="match status" value="1"/>
</dbReference>
<keyword evidence="9" id="KW-0963">Cytoplasm</keyword>
<comment type="caution">
    <text evidence="13">The sequence shown here is derived from an EMBL/GenBank/DDBJ whole genome shotgun (WGS) entry which is preliminary data.</text>
</comment>
<evidence type="ECO:0000313" key="13">
    <source>
        <dbReference type="EMBL" id="OGD73726.1"/>
    </source>
</evidence>
<sequence>MTIHRRDYYEVLGVPRDADASAVKKAYRKKALDFHPDRNPDDPEAEERFKEASEAYQVLSDPQKRAVYDRYGHEGLAGRGYHGFDDVGDIFDLFGDLFGGLFGGGFRRGSTGPRRGDDLRADVTVTYAEALTGVTKGIQIPRIELCTRCRGTGAEPGHPPKACPACGGRGRVVRQTGFMRLETPCSRCRGTGRVVEEPCGLCDGSGYTRTTPRLEVEIPAGIDDGQRIRLSGEGNDGSAPGFRGDLYIVCNLEPHPVFRRDGRDLLVDLELTYPQLALGAKVEVPTLGEPENLDVPAGTQAGTVFKIRRAGFPEVGRSRRGDLRVTIAVGVPKRLNREQKRLLRELQDTLNGEQGS</sequence>
<dbReference type="NCBIfam" id="TIGR02349">
    <property type="entry name" value="DnaJ_bact"/>
    <property type="match status" value="1"/>
</dbReference>
<comment type="subunit">
    <text evidence="9">Homodimer.</text>
</comment>
<feature type="binding site" evidence="9">
    <location>
        <position position="149"/>
    </location>
    <ligand>
        <name>Zn(2+)</name>
        <dbReference type="ChEBI" id="CHEBI:29105"/>
        <label>1</label>
    </ligand>
</feature>
<dbReference type="InterPro" id="IPR001305">
    <property type="entry name" value="HSP_DnaJ_Cys-rich_dom"/>
</dbReference>
<evidence type="ECO:0000256" key="6">
    <source>
        <dbReference type="ARBA" id="ARBA00053423"/>
    </source>
</evidence>
<evidence type="ECO:0000256" key="5">
    <source>
        <dbReference type="ARBA" id="ARBA00023186"/>
    </source>
</evidence>
<evidence type="ECO:0000256" key="8">
    <source>
        <dbReference type="ARBA" id="ARBA00067609"/>
    </source>
</evidence>
<keyword evidence="4 9" id="KW-0862">Zinc</keyword>
<evidence type="ECO:0000256" key="2">
    <source>
        <dbReference type="ARBA" id="ARBA00022737"/>
    </source>
</evidence>
<dbReference type="GO" id="GO:0051082">
    <property type="term" value="F:unfolded protein binding"/>
    <property type="evidence" value="ECO:0007669"/>
    <property type="project" value="UniProtKB-UniRule"/>
</dbReference>
<gene>
    <name evidence="9" type="primary">dnaJ</name>
    <name evidence="13" type="ORF">A2Y64_02430</name>
</gene>
<dbReference type="InterPro" id="IPR002939">
    <property type="entry name" value="DnaJ_C"/>
</dbReference>
<evidence type="ECO:0000259" key="11">
    <source>
        <dbReference type="PROSITE" id="PS50076"/>
    </source>
</evidence>
<dbReference type="FunFam" id="2.60.260.20:FF:000005">
    <property type="entry name" value="Chaperone protein dnaJ 1, mitochondrial"/>
    <property type="match status" value="1"/>
</dbReference>
<feature type="binding site" evidence="9">
    <location>
        <position position="199"/>
    </location>
    <ligand>
        <name>Zn(2+)</name>
        <dbReference type="ChEBI" id="CHEBI:29105"/>
        <label>1</label>
    </ligand>
</feature>
<dbReference type="InterPro" id="IPR012724">
    <property type="entry name" value="DnaJ"/>
</dbReference>
<comment type="subcellular location">
    <subcellularLocation>
        <location evidence="9">Cytoplasm</location>
    </subcellularLocation>
</comment>
<dbReference type="PROSITE" id="PS50076">
    <property type="entry name" value="DNAJ_2"/>
    <property type="match status" value="1"/>
</dbReference>
<feature type="zinc finger region" description="CR-type" evidence="10">
    <location>
        <begin position="133"/>
        <end position="211"/>
    </location>
</feature>
<dbReference type="Pfam" id="PF01556">
    <property type="entry name" value="DnaJ_C"/>
    <property type="match status" value="1"/>
</dbReference>
<keyword evidence="9" id="KW-0346">Stress response</keyword>
<dbReference type="GO" id="GO:0009408">
    <property type="term" value="P:response to heat"/>
    <property type="evidence" value="ECO:0007669"/>
    <property type="project" value="InterPro"/>
</dbReference>
<dbReference type="GO" id="GO:0005737">
    <property type="term" value="C:cytoplasm"/>
    <property type="evidence" value="ECO:0007669"/>
    <property type="project" value="UniProtKB-SubCell"/>
</dbReference>
<keyword evidence="3 9" id="KW-0863">Zinc-finger</keyword>
<accession>A0A1F5F2D9</accession>
<dbReference type="Gene3D" id="1.10.287.110">
    <property type="entry name" value="DnaJ domain"/>
    <property type="match status" value="1"/>
</dbReference>
<comment type="similarity">
    <text evidence="7 9">Belongs to the DnaJ family.</text>
</comment>
<feature type="repeat" description="CXXCXGXG motif" evidence="9">
    <location>
        <begin position="146"/>
        <end position="153"/>
    </location>
</feature>
<dbReference type="GO" id="GO:0031072">
    <property type="term" value="F:heat shock protein binding"/>
    <property type="evidence" value="ECO:0007669"/>
    <property type="project" value="InterPro"/>
</dbReference>
<evidence type="ECO:0000256" key="3">
    <source>
        <dbReference type="ARBA" id="ARBA00022771"/>
    </source>
</evidence>
<dbReference type="Gene3D" id="2.60.260.20">
    <property type="entry name" value="Urease metallochaperone UreE, N-terminal domain"/>
    <property type="match status" value="2"/>
</dbReference>
<protein>
    <recommendedName>
        <fullName evidence="8 9">Chaperone protein DnaJ</fullName>
    </recommendedName>
</protein>
<feature type="repeat" description="CXXCXGXG motif" evidence="9">
    <location>
        <begin position="163"/>
        <end position="170"/>
    </location>
</feature>
<dbReference type="InterPro" id="IPR036869">
    <property type="entry name" value="J_dom_sf"/>
</dbReference>
<dbReference type="GO" id="GO:0042026">
    <property type="term" value="P:protein refolding"/>
    <property type="evidence" value="ECO:0007669"/>
    <property type="project" value="TreeGrafter"/>
</dbReference>
<evidence type="ECO:0000313" key="14">
    <source>
        <dbReference type="Proteomes" id="UP000177187"/>
    </source>
</evidence>
<feature type="binding site" evidence="9">
    <location>
        <position position="146"/>
    </location>
    <ligand>
        <name>Zn(2+)</name>
        <dbReference type="ChEBI" id="CHEBI:29105"/>
        <label>1</label>
    </ligand>
</feature>
<feature type="binding site" evidence="9">
    <location>
        <position position="188"/>
    </location>
    <ligand>
        <name>Zn(2+)</name>
        <dbReference type="ChEBI" id="CHEBI:29105"/>
        <label>2</label>
    </ligand>
</feature>
<keyword evidence="2 9" id="KW-0677">Repeat</keyword>